<evidence type="ECO:0000256" key="1">
    <source>
        <dbReference type="SAM" id="MobiDB-lite"/>
    </source>
</evidence>
<dbReference type="EMBL" id="VEPZ02001782">
    <property type="protein sequence ID" value="KAE8655153.1"/>
    <property type="molecule type" value="Genomic_DNA"/>
</dbReference>
<dbReference type="InterPro" id="IPR040397">
    <property type="entry name" value="SWAP"/>
</dbReference>
<evidence type="ECO:0000313" key="3">
    <source>
        <dbReference type="Proteomes" id="UP000436088"/>
    </source>
</evidence>
<keyword evidence="3" id="KW-1185">Reference proteome</keyword>
<feature type="compositionally biased region" description="Basic and acidic residues" evidence="1">
    <location>
        <begin position="63"/>
        <end position="74"/>
    </location>
</feature>
<dbReference type="PANTHER" id="PTHR13161">
    <property type="entry name" value="SPLICING FACTOR SUPPRESSOR OF WHITE APRICOT"/>
    <property type="match status" value="1"/>
</dbReference>
<name>A0A6A2WAN1_HIBSY</name>
<gene>
    <name evidence="2" type="ORF">F3Y22_tig00117034pilonHSYRG00954</name>
</gene>
<feature type="compositionally biased region" description="Basic and acidic residues" evidence="1">
    <location>
        <begin position="86"/>
        <end position="99"/>
    </location>
</feature>
<feature type="region of interest" description="Disordered" evidence="1">
    <location>
        <begin position="80"/>
        <end position="99"/>
    </location>
</feature>
<protein>
    <submittedName>
        <fullName evidence="2">BTB/POZ domain-containing protein</fullName>
    </submittedName>
</protein>
<sequence>MFFLPCRLYSGQILEALHVYPASGVSLDKEKSSEVSKPTVSGLPTLAKLTKASASGGPSKQGPVEKKETPQERLKKIMNRQLNKQIKKDTAAEMDKKREQECQRLEKLAETSRLSCQRNRSRSRSYSRSPPRLYLEVFLSLCFIHMADEYFLQYNNVSLQTNQRQ</sequence>
<proteinExistence type="predicted"/>
<reference evidence="2" key="1">
    <citation type="submission" date="2019-09" db="EMBL/GenBank/DDBJ databases">
        <title>Draft genome information of white flower Hibiscus syriacus.</title>
        <authorList>
            <person name="Kim Y.-M."/>
        </authorList>
    </citation>
    <scope>NUCLEOTIDE SEQUENCE [LARGE SCALE GENOMIC DNA]</scope>
    <source>
        <strain evidence="2">YM2019G1</strain>
    </source>
</reference>
<dbReference type="Proteomes" id="UP000436088">
    <property type="component" value="Unassembled WGS sequence"/>
</dbReference>
<accession>A0A6A2WAN1</accession>
<evidence type="ECO:0000313" key="2">
    <source>
        <dbReference type="EMBL" id="KAE8655153.1"/>
    </source>
</evidence>
<dbReference type="AlphaFoldDB" id="A0A6A2WAN1"/>
<organism evidence="2 3">
    <name type="scientific">Hibiscus syriacus</name>
    <name type="common">Rose of Sharon</name>
    <dbReference type="NCBI Taxonomy" id="106335"/>
    <lineage>
        <taxon>Eukaryota</taxon>
        <taxon>Viridiplantae</taxon>
        <taxon>Streptophyta</taxon>
        <taxon>Embryophyta</taxon>
        <taxon>Tracheophyta</taxon>
        <taxon>Spermatophyta</taxon>
        <taxon>Magnoliopsida</taxon>
        <taxon>eudicotyledons</taxon>
        <taxon>Gunneridae</taxon>
        <taxon>Pentapetalae</taxon>
        <taxon>rosids</taxon>
        <taxon>malvids</taxon>
        <taxon>Malvales</taxon>
        <taxon>Malvaceae</taxon>
        <taxon>Malvoideae</taxon>
        <taxon>Hibiscus</taxon>
    </lineage>
</organism>
<feature type="region of interest" description="Disordered" evidence="1">
    <location>
        <begin position="27"/>
        <end position="74"/>
    </location>
</feature>
<dbReference type="PANTHER" id="PTHR13161:SF4">
    <property type="entry name" value="CLK4-ASSOCIATING SERINE_ARGININE RICH PROTEIN"/>
    <property type="match status" value="1"/>
</dbReference>
<comment type="caution">
    <text evidence="2">The sequence shown here is derived from an EMBL/GenBank/DDBJ whole genome shotgun (WGS) entry which is preliminary data.</text>
</comment>